<dbReference type="EMBL" id="BGPR01000238">
    <property type="protein sequence ID" value="GBM07066.1"/>
    <property type="molecule type" value="Genomic_DNA"/>
</dbReference>
<gene>
    <name evidence="1" type="ORF">AVEN_177040_1</name>
</gene>
<evidence type="ECO:0000313" key="1">
    <source>
        <dbReference type="EMBL" id="GBM07066.1"/>
    </source>
</evidence>
<dbReference type="AlphaFoldDB" id="A0A4Y2CT05"/>
<name>A0A4Y2CT05_ARAVE</name>
<dbReference type="Proteomes" id="UP000499080">
    <property type="component" value="Unassembled WGS sequence"/>
</dbReference>
<sequence length="106" mass="12012">MTDFWSQWLGIARPRLSPCIYGLIPKNKEPLRDIPYRSFPGILKVINRSIRTVNRTGTVSGILRIPYAENKLYSLPVKMLQASCIGCNCMVATVNFQPVPDLMIML</sequence>
<evidence type="ECO:0000313" key="2">
    <source>
        <dbReference type="Proteomes" id="UP000499080"/>
    </source>
</evidence>
<accession>A0A4Y2CT05</accession>
<keyword evidence="2" id="KW-1185">Reference proteome</keyword>
<reference evidence="1 2" key="1">
    <citation type="journal article" date="2019" name="Sci. Rep.">
        <title>Orb-weaving spider Araneus ventricosus genome elucidates the spidroin gene catalogue.</title>
        <authorList>
            <person name="Kono N."/>
            <person name="Nakamura H."/>
            <person name="Ohtoshi R."/>
            <person name="Moran D.A.P."/>
            <person name="Shinohara A."/>
            <person name="Yoshida Y."/>
            <person name="Fujiwara M."/>
            <person name="Mori M."/>
            <person name="Tomita M."/>
            <person name="Arakawa K."/>
        </authorList>
    </citation>
    <scope>NUCLEOTIDE SEQUENCE [LARGE SCALE GENOMIC DNA]</scope>
</reference>
<protein>
    <submittedName>
        <fullName evidence="1">Uncharacterized protein</fullName>
    </submittedName>
</protein>
<proteinExistence type="predicted"/>
<comment type="caution">
    <text evidence="1">The sequence shown here is derived from an EMBL/GenBank/DDBJ whole genome shotgun (WGS) entry which is preliminary data.</text>
</comment>
<organism evidence="1 2">
    <name type="scientific">Araneus ventricosus</name>
    <name type="common">Orbweaver spider</name>
    <name type="synonym">Epeira ventricosa</name>
    <dbReference type="NCBI Taxonomy" id="182803"/>
    <lineage>
        <taxon>Eukaryota</taxon>
        <taxon>Metazoa</taxon>
        <taxon>Ecdysozoa</taxon>
        <taxon>Arthropoda</taxon>
        <taxon>Chelicerata</taxon>
        <taxon>Arachnida</taxon>
        <taxon>Araneae</taxon>
        <taxon>Araneomorphae</taxon>
        <taxon>Entelegynae</taxon>
        <taxon>Araneoidea</taxon>
        <taxon>Araneidae</taxon>
        <taxon>Araneus</taxon>
    </lineage>
</organism>